<evidence type="ECO:0000256" key="4">
    <source>
        <dbReference type="SAM" id="Phobius"/>
    </source>
</evidence>
<evidence type="ECO:0008006" key="7">
    <source>
        <dbReference type="Google" id="ProtNLM"/>
    </source>
</evidence>
<sequence length="423" mass="42957">MNPLPSPIFPCPHRAAVIRAAFVVALFGWGVGFYGPPVFLHAVMARTGWPLTLVSGAVTVHFLFGAAVVAGLPHLHQRLGIAATTSAAALLLAAGVLGWAGAARPWQLFVAALFTGAGWVPLGAAGINAIIARWFVAQRPLALSEAYNGASVGGVLFAPLWAVLIERAGFPAAALMVGLALVVVLLSLATRELAWTPHGSDHVGATTAMACGQAWGTRPLAPTAPVLRRDRRFLTLAAAMSLGLFAQIGLIAQLFALMAPSTGARLAGALMALATGCAIVGRLVMAKWLRRGTDRRRAAAASYLVQAGGTLMLGLAGPGHLAVFAVGIVLFGLGIGNATSMPPLIAQAEFAAPDVARVVARSVALSQALYAFAPAAMAALIAGTAAGIAGPAPTGGAPACFAVVCLLQLAAAACLLRGRGLHR</sequence>
<feature type="transmembrane region" description="Helical" evidence="4">
    <location>
        <begin position="170"/>
        <end position="189"/>
    </location>
</feature>
<feature type="transmembrane region" description="Helical" evidence="4">
    <location>
        <begin position="47"/>
        <end position="72"/>
    </location>
</feature>
<evidence type="ECO:0000256" key="1">
    <source>
        <dbReference type="ARBA" id="ARBA00022692"/>
    </source>
</evidence>
<proteinExistence type="predicted"/>
<dbReference type="OrthoDB" id="7876195at2"/>
<organism evidence="5 6">
    <name type="scientific">Pseudacidovorax intermedius</name>
    <dbReference type="NCBI Taxonomy" id="433924"/>
    <lineage>
        <taxon>Bacteria</taxon>
        <taxon>Pseudomonadati</taxon>
        <taxon>Pseudomonadota</taxon>
        <taxon>Betaproteobacteria</taxon>
        <taxon>Burkholderiales</taxon>
        <taxon>Comamonadaceae</taxon>
        <taxon>Pseudacidovorax</taxon>
    </lineage>
</organism>
<dbReference type="EMBL" id="LDSL01000228">
    <property type="protein sequence ID" value="KTT11514.1"/>
    <property type="molecule type" value="Genomic_DNA"/>
</dbReference>
<dbReference type="InterPro" id="IPR011701">
    <property type="entry name" value="MFS"/>
</dbReference>
<name>A0A147GLC4_9BURK</name>
<dbReference type="InterPro" id="IPR036259">
    <property type="entry name" value="MFS_trans_sf"/>
</dbReference>
<dbReference type="Gene3D" id="1.20.1250.20">
    <property type="entry name" value="MFS general substrate transporter like domains"/>
    <property type="match status" value="1"/>
</dbReference>
<keyword evidence="1 4" id="KW-0812">Transmembrane</keyword>
<dbReference type="Pfam" id="PF07690">
    <property type="entry name" value="MFS_1"/>
    <property type="match status" value="1"/>
</dbReference>
<feature type="transmembrane region" description="Helical" evidence="4">
    <location>
        <begin position="146"/>
        <end position="164"/>
    </location>
</feature>
<evidence type="ECO:0000313" key="5">
    <source>
        <dbReference type="EMBL" id="KTT11514.1"/>
    </source>
</evidence>
<dbReference type="InterPro" id="IPR050327">
    <property type="entry name" value="Proton-linked_MCT"/>
</dbReference>
<accession>A0A147GLC4</accession>
<feature type="transmembrane region" description="Helical" evidence="4">
    <location>
        <begin position="108"/>
        <end position="134"/>
    </location>
</feature>
<keyword evidence="2 4" id="KW-1133">Transmembrane helix</keyword>
<dbReference type="RefSeq" id="WP_082702763.1">
    <property type="nucleotide sequence ID" value="NZ_LDSL01000228.1"/>
</dbReference>
<dbReference type="PANTHER" id="PTHR11360">
    <property type="entry name" value="MONOCARBOXYLATE TRANSPORTER"/>
    <property type="match status" value="1"/>
</dbReference>
<dbReference type="PATRIC" id="fig|433924.3.peg.2287"/>
<reference evidence="5 6" key="1">
    <citation type="journal article" date="2016" name="Front. Microbiol.">
        <title>Genomic Resource of Rice Seed Associated Bacteria.</title>
        <authorList>
            <person name="Midha S."/>
            <person name="Bansal K."/>
            <person name="Sharma S."/>
            <person name="Kumar N."/>
            <person name="Patil P.P."/>
            <person name="Chaudhry V."/>
            <person name="Patil P.B."/>
        </authorList>
    </citation>
    <scope>NUCLEOTIDE SEQUENCE [LARGE SCALE GENOMIC DNA]</scope>
    <source>
        <strain evidence="5 6">NS331</strain>
    </source>
</reference>
<evidence type="ECO:0000256" key="3">
    <source>
        <dbReference type="ARBA" id="ARBA00023136"/>
    </source>
</evidence>
<gene>
    <name evidence="5" type="ORF">NS331_24760</name>
</gene>
<dbReference type="PANTHER" id="PTHR11360:SF290">
    <property type="entry name" value="MONOCARBOXYLATE MFS PERMEASE"/>
    <property type="match status" value="1"/>
</dbReference>
<evidence type="ECO:0000256" key="2">
    <source>
        <dbReference type="ARBA" id="ARBA00022989"/>
    </source>
</evidence>
<keyword evidence="6" id="KW-1185">Reference proteome</keyword>
<dbReference type="AlphaFoldDB" id="A0A147GLC4"/>
<comment type="caution">
    <text evidence="5">The sequence shown here is derived from an EMBL/GenBank/DDBJ whole genome shotgun (WGS) entry which is preliminary data.</text>
</comment>
<feature type="transmembrane region" description="Helical" evidence="4">
    <location>
        <begin position="367"/>
        <end position="389"/>
    </location>
</feature>
<keyword evidence="3 4" id="KW-0472">Membrane</keyword>
<feature type="transmembrane region" description="Helical" evidence="4">
    <location>
        <begin position="264"/>
        <end position="285"/>
    </location>
</feature>
<feature type="transmembrane region" description="Helical" evidence="4">
    <location>
        <begin position="16"/>
        <end position="35"/>
    </location>
</feature>
<feature type="transmembrane region" description="Helical" evidence="4">
    <location>
        <begin position="395"/>
        <end position="416"/>
    </location>
</feature>
<protein>
    <recommendedName>
        <fullName evidence="7">MFS transporter</fullName>
    </recommendedName>
</protein>
<dbReference type="SUPFAM" id="SSF103473">
    <property type="entry name" value="MFS general substrate transporter"/>
    <property type="match status" value="1"/>
</dbReference>
<dbReference type="Proteomes" id="UP000072741">
    <property type="component" value="Unassembled WGS sequence"/>
</dbReference>
<feature type="transmembrane region" description="Helical" evidence="4">
    <location>
        <begin position="233"/>
        <end position="258"/>
    </location>
</feature>
<dbReference type="GO" id="GO:0022857">
    <property type="term" value="F:transmembrane transporter activity"/>
    <property type="evidence" value="ECO:0007669"/>
    <property type="project" value="InterPro"/>
</dbReference>
<feature type="transmembrane region" description="Helical" evidence="4">
    <location>
        <begin position="322"/>
        <end position="346"/>
    </location>
</feature>
<evidence type="ECO:0000313" key="6">
    <source>
        <dbReference type="Proteomes" id="UP000072741"/>
    </source>
</evidence>
<feature type="transmembrane region" description="Helical" evidence="4">
    <location>
        <begin position="297"/>
        <end position="316"/>
    </location>
</feature>
<feature type="transmembrane region" description="Helical" evidence="4">
    <location>
        <begin position="79"/>
        <end position="102"/>
    </location>
</feature>